<dbReference type="PANTHER" id="PTHR31170:SF17">
    <property type="match status" value="1"/>
</dbReference>
<protein>
    <submittedName>
        <fullName evidence="1">Uncharacterized protein</fullName>
    </submittedName>
</protein>
<organism evidence="1 2">
    <name type="scientific">Papaver atlanticum</name>
    <dbReference type="NCBI Taxonomy" id="357466"/>
    <lineage>
        <taxon>Eukaryota</taxon>
        <taxon>Viridiplantae</taxon>
        <taxon>Streptophyta</taxon>
        <taxon>Embryophyta</taxon>
        <taxon>Tracheophyta</taxon>
        <taxon>Spermatophyta</taxon>
        <taxon>Magnoliopsida</taxon>
        <taxon>Ranunculales</taxon>
        <taxon>Papaveraceae</taxon>
        <taxon>Papaveroideae</taxon>
        <taxon>Papaver</taxon>
    </lineage>
</organism>
<evidence type="ECO:0000313" key="1">
    <source>
        <dbReference type="EMBL" id="KAI3850482.1"/>
    </source>
</evidence>
<dbReference type="Pfam" id="PF03140">
    <property type="entry name" value="DUF247"/>
    <property type="match status" value="1"/>
</dbReference>
<dbReference type="PANTHER" id="PTHR31170">
    <property type="entry name" value="BNAC04G53230D PROTEIN"/>
    <property type="match status" value="1"/>
</dbReference>
<dbReference type="Proteomes" id="UP001202328">
    <property type="component" value="Unassembled WGS sequence"/>
</dbReference>
<reference evidence="1" key="1">
    <citation type="submission" date="2022-04" db="EMBL/GenBank/DDBJ databases">
        <title>A functionally conserved STORR gene fusion in Papaver species that diverged 16.8 million years ago.</title>
        <authorList>
            <person name="Catania T."/>
        </authorList>
    </citation>
    <scope>NUCLEOTIDE SEQUENCE</scope>
    <source>
        <strain evidence="1">S-188037</strain>
    </source>
</reference>
<dbReference type="AlphaFoldDB" id="A0AAD4S197"/>
<sequence length="344" mass="39642">MFRRKLWSIGPFHHGKSSTTFEGHKLRYARELLSQITPIGTNLLEECVACVKTIEYEARKCYSEHINLSSDGFVEMMVIDGLFIIELFRKKANISKIERDDPIFDTVSVLKLLRHDLVLLENQLPMIFNGVSLNILALQFFHELLLPQVEEVVQKSLSGCEAKHLLDLLGKTFHNLPKLGNEKNNSWKSIPSATKLKRAGVRFVVGSTNGSFLDIKFKDGVMEIPPMMIKYETDMLMRNLIAYELSSVGKVTYYMTSYGFLMESLINSGEDVRILRKQGILKNHLSSDEVGALLFKEFCRKVPIANFNYSELCDQVNSYYETPWHRRVWRILRESLLACMWSKN</sequence>
<dbReference type="EMBL" id="JAJJMB010016019">
    <property type="protein sequence ID" value="KAI3850482.1"/>
    <property type="molecule type" value="Genomic_DNA"/>
</dbReference>
<gene>
    <name evidence="1" type="ORF">MKW98_000292</name>
</gene>
<comment type="caution">
    <text evidence="1">The sequence shown here is derived from an EMBL/GenBank/DDBJ whole genome shotgun (WGS) entry which is preliminary data.</text>
</comment>
<keyword evidence="2" id="KW-1185">Reference proteome</keyword>
<name>A0AAD4S197_9MAGN</name>
<accession>A0AAD4S197</accession>
<proteinExistence type="predicted"/>
<dbReference type="InterPro" id="IPR004158">
    <property type="entry name" value="DUF247_pln"/>
</dbReference>
<evidence type="ECO:0000313" key="2">
    <source>
        <dbReference type="Proteomes" id="UP001202328"/>
    </source>
</evidence>